<dbReference type="CDD" id="cd06223">
    <property type="entry name" value="PRTases_typeI"/>
    <property type="match status" value="1"/>
</dbReference>
<evidence type="ECO:0000313" key="4">
    <source>
        <dbReference type="Proteomes" id="UP000066014"/>
    </source>
</evidence>
<evidence type="ECO:0000259" key="2">
    <source>
        <dbReference type="Pfam" id="PF00156"/>
    </source>
</evidence>
<evidence type="ECO:0000313" key="3">
    <source>
        <dbReference type="EMBL" id="BAO83716.1"/>
    </source>
</evidence>
<dbReference type="EMBL" id="AP014569">
    <property type="protein sequence ID" value="BAO83716.1"/>
    <property type="molecule type" value="Genomic_DNA"/>
</dbReference>
<dbReference type="GO" id="GO:0016757">
    <property type="term" value="F:glycosyltransferase activity"/>
    <property type="evidence" value="ECO:0007669"/>
    <property type="project" value="UniProtKB-KW"/>
</dbReference>
<dbReference type="SUPFAM" id="SSF53271">
    <property type="entry name" value="PRTase-like"/>
    <property type="match status" value="1"/>
</dbReference>
<reference evidence="3 4" key="1">
    <citation type="journal article" date="2014" name="Nat. Commun.">
        <title>Physiological and genomic features of highly alkaliphilic hydrogen-utilizing Betaproteobacteria from a continental serpentinizing site.</title>
        <authorList>
            <person name="Suzuki S."/>
            <person name="Kuenen J.G."/>
            <person name="Schipper K."/>
            <person name="van der Velde S."/>
            <person name="Ishii S."/>
            <person name="Wu A."/>
            <person name="Sorokin D.Y."/>
            <person name="Tenney A."/>
            <person name="Meng X.Y."/>
            <person name="Morrill P.L."/>
            <person name="Kamagata Y."/>
            <person name="Muyzer G."/>
            <person name="Nealson K.H."/>
        </authorList>
    </citation>
    <scope>NUCLEOTIDE SEQUENCE [LARGE SCALE GENOMIC DNA]</scope>
    <source>
        <strain evidence="3 4">B1</strain>
    </source>
</reference>
<dbReference type="Proteomes" id="UP000066014">
    <property type="component" value="Chromosome"/>
</dbReference>
<keyword evidence="3" id="KW-0328">Glycosyltransferase</keyword>
<dbReference type="RefSeq" id="WP_045535973.1">
    <property type="nucleotide sequence ID" value="NZ_AP014569.1"/>
</dbReference>
<sequence>MLRLLHRLPLPTLCAVCRTWGREAVCPDCCGQYARLLPRCPQCALALAPGLALCSRCTEAGPGPLAQCVARVSYEWPWVDVVAQFKFRAQPAWAHALAQLMLQNPLAHDLLTQADGLLPIPLSPARQAERGYNQAWELVRELQRASGLPALPTALLHRETRQVQHELGRAARLAHAQQAFAVNPRQRSALKGGHWVLVDDVLTTGATLQAAARHLLDAGAARVSALVFARTPAPLQGGDEIQAAAELNRLD</sequence>
<dbReference type="InterPro" id="IPR000836">
    <property type="entry name" value="PRTase_dom"/>
</dbReference>
<name>A0A060NMF0_9BURK</name>
<dbReference type="STRING" id="1458426.SMCB_1488"/>
<dbReference type="InterPro" id="IPR029057">
    <property type="entry name" value="PRTase-like"/>
</dbReference>
<dbReference type="KEGG" id="cbab:SMCB_1488"/>
<dbReference type="PANTHER" id="PTHR47505">
    <property type="entry name" value="DNA UTILIZATION PROTEIN YHGH"/>
    <property type="match status" value="1"/>
</dbReference>
<dbReference type="InterPro" id="IPR051910">
    <property type="entry name" value="ComF/GntX_DNA_util-trans"/>
</dbReference>
<keyword evidence="3" id="KW-0808">Transferase</keyword>
<gene>
    <name evidence="3" type="ORF">SMCB_1488</name>
</gene>
<accession>A0A060NMF0</accession>
<dbReference type="HOGENOM" id="CLU_054549_0_1_4"/>
<organism evidence="3 4">
    <name type="scientific">Serpentinimonas maccroryi</name>
    <dbReference type="NCBI Taxonomy" id="1458426"/>
    <lineage>
        <taxon>Bacteria</taxon>
        <taxon>Pseudomonadati</taxon>
        <taxon>Pseudomonadota</taxon>
        <taxon>Betaproteobacteria</taxon>
        <taxon>Burkholderiales</taxon>
        <taxon>Comamonadaceae</taxon>
        <taxon>Serpentinimonas</taxon>
    </lineage>
</organism>
<comment type="similarity">
    <text evidence="1">Belongs to the ComF/GntX family.</text>
</comment>
<dbReference type="OrthoDB" id="9793412at2"/>
<dbReference type="Gene3D" id="3.40.50.2020">
    <property type="match status" value="1"/>
</dbReference>
<dbReference type="Pfam" id="PF00156">
    <property type="entry name" value="Pribosyltran"/>
    <property type="match status" value="1"/>
</dbReference>
<dbReference type="PANTHER" id="PTHR47505:SF1">
    <property type="entry name" value="DNA UTILIZATION PROTEIN YHGH"/>
    <property type="match status" value="1"/>
</dbReference>
<keyword evidence="4" id="KW-1185">Reference proteome</keyword>
<feature type="domain" description="Phosphoribosyltransferase" evidence="2">
    <location>
        <begin position="150"/>
        <end position="233"/>
    </location>
</feature>
<dbReference type="AlphaFoldDB" id="A0A060NMF0"/>
<proteinExistence type="inferred from homology"/>
<protein>
    <submittedName>
        <fullName evidence="3">Predicted amidophosphoribosyltransferase</fullName>
    </submittedName>
</protein>
<evidence type="ECO:0000256" key="1">
    <source>
        <dbReference type="ARBA" id="ARBA00008007"/>
    </source>
</evidence>